<dbReference type="eggNOG" id="KOG3105">
    <property type="taxonomic scope" value="Eukaryota"/>
</dbReference>
<dbReference type="STRING" id="135651.G0NC46"/>
<gene>
    <name evidence="5" type="ORF">CAEBREN_15225</name>
</gene>
<keyword evidence="6" id="KW-1185">Reference proteome</keyword>
<dbReference type="SMART" id="SM00674">
    <property type="entry name" value="CENPB"/>
    <property type="match status" value="1"/>
</dbReference>
<dbReference type="Pfam" id="PF03184">
    <property type="entry name" value="DDE_1"/>
    <property type="match status" value="1"/>
</dbReference>
<dbReference type="InterPro" id="IPR006600">
    <property type="entry name" value="HTH_CenpB_DNA-bd_dom"/>
</dbReference>
<name>G0NC46_CAEBE</name>
<proteinExistence type="predicted"/>
<dbReference type="InterPro" id="IPR009057">
    <property type="entry name" value="Homeodomain-like_sf"/>
</dbReference>
<feature type="domain" description="HTH CENPB-type" evidence="4">
    <location>
        <begin position="81"/>
        <end position="149"/>
    </location>
</feature>
<dbReference type="PANTHER" id="PTHR19303:SF74">
    <property type="entry name" value="POGO TRANSPOSABLE ELEMENT WITH KRAB DOMAIN"/>
    <property type="match status" value="1"/>
</dbReference>
<dbReference type="GO" id="GO:0005634">
    <property type="term" value="C:nucleus"/>
    <property type="evidence" value="ECO:0007669"/>
    <property type="project" value="UniProtKB-SubCell"/>
</dbReference>
<evidence type="ECO:0000313" key="6">
    <source>
        <dbReference type="Proteomes" id="UP000008068"/>
    </source>
</evidence>
<accession>G0NC46</accession>
<feature type="region of interest" description="Disordered" evidence="3">
    <location>
        <begin position="71"/>
        <end position="91"/>
    </location>
</feature>
<evidence type="ECO:0000256" key="2">
    <source>
        <dbReference type="ARBA" id="ARBA00023125"/>
    </source>
</evidence>
<dbReference type="Proteomes" id="UP000008068">
    <property type="component" value="Unassembled WGS sequence"/>
</dbReference>
<dbReference type="PANTHER" id="PTHR19303">
    <property type="entry name" value="TRANSPOSON"/>
    <property type="match status" value="1"/>
</dbReference>
<comment type="subcellular location">
    <subcellularLocation>
        <location evidence="1">Nucleus</location>
    </subcellularLocation>
</comment>
<sequence>MDDNSELIVVDDLEEENSQKTPRKTYTKKFKKEVILFALRSTNSCAARAFNVDRRCVIRWVQEHRKIHEEVENGDSNRKRSGGAGRPLTDKSFDEKLKNWILEQRKQKMRISRRIIKTKALAWHSNPLFAASNGWLESFMHRHKFSLRRPTTVCQKPPKAFTDAVVDFLIYIEQLRKKNIYDHVYAADETAVYLDFSKTLTVEEKGARQVSVKSTGHDKLHVTVMLTARQDGFKCRPFVLLPLLRPKADIIKQFGNKLELCWAGRTFFNDDLTEKYLQKVFGSSLFGKRLLVWDSFRCHISKETKKVLRDLKIHTASIPGGTTKYIQAPDVFWNAPFKAYISQKYEDWMLEGEKSVTKGGNPRPPPMKEYLQWIVEAWEHLPTDLIKRSFIGCGLNNDSTGADDDFIHILREDGEMPRAKELLRKKREEYEEEEIIQMVEEIDVAEDNPDDSDAELDFED</sequence>
<keyword evidence="2" id="KW-0238">DNA-binding</keyword>
<dbReference type="Pfam" id="PF03221">
    <property type="entry name" value="HTH_Tnp_Tc5"/>
    <property type="match status" value="1"/>
</dbReference>
<dbReference type="EMBL" id="GL379861">
    <property type="protein sequence ID" value="EGT57347.1"/>
    <property type="molecule type" value="Genomic_DNA"/>
</dbReference>
<evidence type="ECO:0000256" key="3">
    <source>
        <dbReference type="SAM" id="MobiDB-lite"/>
    </source>
</evidence>
<dbReference type="InParanoid" id="G0NC46"/>
<dbReference type="SUPFAM" id="SSF46689">
    <property type="entry name" value="Homeodomain-like"/>
    <property type="match status" value="1"/>
</dbReference>
<dbReference type="OrthoDB" id="5859790at2759"/>
<dbReference type="InterPro" id="IPR004875">
    <property type="entry name" value="DDE_SF_endonuclease_dom"/>
</dbReference>
<evidence type="ECO:0000259" key="4">
    <source>
        <dbReference type="PROSITE" id="PS51253"/>
    </source>
</evidence>
<dbReference type="HOGENOM" id="CLU_033137_1_1_1"/>
<reference evidence="6" key="1">
    <citation type="submission" date="2011-07" db="EMBL/GenBank/DDBJ databases">
        <authorList>
            <consortium name="Caenorhabditis brenneri Sequencing and Analysis Consortium"/>
            <person name="Wilson R.K."/>
        </authorList>
    </citation>
    <scope>NUCLEOTIDE SEQUENCE [LARGE SCALE GENOMIC DNA]</scope>
    <source>
        <strain evidence="6">PB2801</strain>
    </source>
</reference>
<dbReference type="AlphaFoldDB" id="G0NC46"/>
<dbReference type="GO" id="GO:0003677">
    <property type="term" value="F:DNA binding"/>
    <property type="evidence" value="ECO:0007669"/>
    <property type="project" value="UniProtKB-KW"/>
</dbReference>
<dbReference type="Gene3D" id="1.10.10.60">
    <property type="entry name" value="Homeodomain-like"/>
    <property type="match status" value="1"/>
</dbReference>
<dbReference type="PROSITE" id="PS51253">
    <property type="entry name" value="HTH_CENPB"/>
    <property type="match status" value="1"/>
</dbReference>
<dbReference type="InterPro" id="IPR050863">
    <property type="entry name" value="CenT-Element_Derived"/>
</dbReference>
<protein>
    <recommendedName>
        <fullName evidence="4">HTH CENPB-type domain-containing protein</fullName>
    </recommendedName>
</protein>
<evidence type="ECO:0000256" key="1">
    <source>
        <dbReference type="ARBA" id="ARBA00004123"/>
    </source>
</evidence>
<evidence type="ECO:0000313" key="5">
    <source>
        <dbReference type="EMBL" id="EGT57347.1"/>
    </source>
</evidence>
<organism evidence="6">
    <name type="scientific">Caenorhabditis brenneri</name>
    <name type="common">Nematode worm</name>
    <dbReference type="NCBI Taxonomy" id="135651"/>
    <lineage>
        <taxon>Eukaryota</taxon>
        <taxon>Metazoa</taxon>
        <taxon>Ecdysozoa</taxon>
        <taxon>Nematoda</taxon>
        <taxon>Chromadorea</taxon>
        <taxon>Rhabditida</taxon>
        <taxon>Rhabditina</taxon>
        <taxon>Rhabditomorpha</taxon>
        <taxon>Rhabditoidea</taxon>
        <taxon>Rhabditidae</taxon>
        <taxon>Peloderinae</taxon>
        <taxon>Caenorhabditis</taxon>
    </lineage>
</organism>
<dbReference type="OMA" id="WDAFRCH"/>